<feature type="non-terminal residue" evidence="29">
    <location>
        <position position="1"/>
    </location>
</feature>
<comment type="similarity">
    <text evidence="3">Belongs to the protein kinase superfamily. Ser/Thr protein kinase family.</text>
</comment>
<keyword evidence="18" id="KW-0675">Receptor</keyword>
<dbReference type="PROSITE" id="PS00107">
    <property type="entry name" value="PROTEIN_KINASE_ATP"/>
    <property type="match status" value="1"/>
</dbReference>
<keyword evidence="8" id="KW-0433">Leucine-rich repeat</keyword>
<evidence type="ECO:0000256" key="21">
    <source>
        <dbReference type="ARBA" id="ARBA00048679"/>
    </source>
</evidence>
<evidence type="ECO:0000256" key="27">
    <source>
        <dbReference type="SAM" id="SignalP"/>
    </source>
</evidence>
<evidence type="ECO:0000256" key="7">
    <source>
        <dbReference type="ARBA" id="ARBA00022553"/>
    </source>
</evidence>
<reference evidence="29 30" key="1">
    <citation type="journal article" date="2019" name="Sci. Rep.">
        <title>A high-quality genome of Eragrostis curvula grass provides insights into Poaceae evolution and supports new strategies to enhance forage quality.</title>
        <authorList>
            <person name="Carballo J."/>
            <person name="Santos B.A.C.M."/>
            <person name="Zappacosta D."/>
            <person name="Garbus I."/>
            <person name="Selva J.P."/>
            <person name="Gallo C.A."/>
            <person name="Diaz A."/>
            <person name="Albertini E."/>
            <person name="Caccamo M."/>
            <person name="Echenique V."/>
        </authorList>
    </citation>
    <scope>NUCLEOTIDE SEQUENCE [LARGE SCALE GENOMIC DNA]</scope>
    <source>
        <strain evidence="30">cv. Victoria</strain>
        <tissue evidence="29">Leaf</tissue>
    </source>
</reference>
<evidence type="ECO:0000256" key="12">
    <source>
        <dbReference type="ARBA" id="ARBA00022737"/>
    </source>
</evidence>
<comment type="subcellular location">
    <subcellularLocation>
        <location evidence="1">Cell membrane</location>
        <topology evidence="1">Single-pass type I membrane protein</topology>
    </subcellularLocation>
    <subcellularLocation>
        <location evidence="2">Endoplasmic reticulum membrane</location>
        <topology evidence="2">Single-pass membrane protein</topology>
    </subcellularLocation>
</comment>
<name>A0A5J9TNY5_9POAL</name>
<dbReference type="Gene3D" id="1.10.510.10">
    <property type="entry name" value="Transferase(Phosphotransferase) domain 1"/>
    <property type="match status" value="1"/>
</dbReference>
<evidence type="ECO:0000256" key="4">
    <source>
        <dbReference type="ARBA" id="ARBA00012513"/>
    </source>
</evidence>
<evidence type="ECO:0000256" key="23">
    <source>
        <dbReference type="ARBA" id="ARBA00056628"/>
    </source>
</evidence>
<dbReference type="EC" id="2.7.11.1" evidence="4"/>
<evidence type="ECO:0000256" key="19">
    <source>
        <dbReference type="ARBA" id="ARBA00023180"/>
    </source>
</evidence>
<feature type="chain" id="PRO_5023828777" description="Receptor kinase-like protein Xa21" evidence="27">
    <location>
        <begin position="28"/>
        <end position="1124"/>
    </location>
</feature>
<comment type="catalytic activity">
    <reaction evidence="20">
        <text>L-threonyl-[protein] + ATP = O-phospho-L-threonyl-[protein] + ADP + H(+)</text>
        <dbReference type="Rhea" id="RHEA:46608"/>
        <dbReference type="Rhea" id="RHEA-COMP:11060"/>
        <dbReference type="Rhea" id="RHEA-COMP:11605"/>
        <dbReference type="ChEBI" id="CHEBI:15378"/>
        <dbReference type="ChEBI" id="CHEBI:30013"/>
        <dbReference type="ChEBI" id="CHEBI:30616"/>
        <dbReference type="ChEBI" id="CHEBI:61977"/>
        <dbReference type="ChEBI" id="CHEBI:456216"/>
        <dbReference type="EC" id="2.7.11.1"/>
    </reaction>
</comment>
<proteinExistence type="inferred from homology"/>
<dbReference type="GO" id="GO:0004674">
    <property type="term" value="F:protein serine/threonine kinase activity"/>
    <property type="evidence" value="ECO:0007669"/>
    <property type="project" value="UniProtKB-KW"/>
</dbReference>
<dbReference type="InterPro" id="IPR011009">
    <property type="entry name" value="Kinase-like_dom_sf"/>
</dbReference>
<keyword evidence="16 26" id="KW-1133">Transmembrane helix</keyword>
<dbReference type="Pfam" id="PF00069">
    <property type="entry name" value="Pkinase"/>
    <property type="match status" value="1"/>
</dbReference>
<evidence type="ECO:0000256" key="9">
    <source>
        <dbReference type="ARBA" id="ARBA00022679"/>
    </source>
</evidence>
<evidence type="ECO:0000256" key="22">
    <source>
        <dbReference type="ARBA" id="ARBA00054320"/>
    </source>
</evidence>
<dbReference type="SUPFAM" id="SSF56112">
    <property type="entry name" value="Protein kinase-like (PK-like)"/>
    <property type="match status" value="1"/>
</dbReference>
<dbReference type="SUPFAM" id="SSF52058">
    <property type="entry name" value="L domain-like"/>
    <property type="match status" value="3"/>
</dbReference>
<dbReference type="Pfam" id="PF13855">
    <property type="entry name" value="LRR_8"/>
    <property type="match status" value="4"/>
</dbReference>
<dbReference type="FunFam" id="1.10.510.10:FF:000358">
    <property type="entry name" value="Putative leucine-rich repeat receptor-like serine/threonine-protein kinase"/>
    <property type="match status" value="1"/>
</dbReference>
<dbReference type="Pfam" id="PF08263">
    <property type="entry name" value="LRRNT_2"/>
    <property type="match status" value="1"/>
</dbReference>
<dbReference type="InterPro" id="IPR013210">
    <property type="entry name" value="LRR_N_plant-typ"/>
</dbReference>
<dbReference type="FunFam" id="3.80.10.10:FF:000095">
    <property type="entry name" value="LRR receptor-like serine/threonine-protein kinase GSO1"/>
    <property type="match status" value="1"/>
</dbReference>
<dbReference type="Gene3D" id="3.30.200.20">
    <property type="entry name" value="Phosphorylase Kinase, domain 1"/>
    <property type="match status" value="1"/>
</dbReference>
<organism evidence="29 30">
    <name type="scientific">Eragrostis curvula</name>
    <name type="common">weeping love grass</name>
    <dbReference type="NCBI Taxonomy" id="38414"/>
    <lineage>
        <taxon>Eukaryota</taxon>
        <taxon>Viridiplantae</taxon>
        <taxon>Streptophyta</taxon>
        <taxon>Embryophyta</taxon>
        <taxon>Tracheophyta</taxon>
        <taxon>Spermatophyta</taxon>
        <taxon>Magnoliopsida</taxon>
        <taxon>Liliopsida</taxon>
        <taxon>Poales</taxon>
        <taxon>Poaceae</taxon>
        <taxon>PACMAD clade</taxon>
        <taxon>Chloridoideae</taxon>
        <taxon>Eragrostideae</taxon>
        <taxon>Eragrostidinae</taxon>
        <taxon>Eragrostis</taxon>
    </lineage>
</organism>
<dbReference type="InterPro" id="IPR000719">
    <property type="entry name" value="Prot_kinase_dom"/>
</dbReference>
<dbReference type="InterPro" id="IPR001611">
    <property type="entry name" value="Leu-rich_rpt"/>
</dbReference>
<evidence type="ECO:0000256" key="6">
    <source>
        <dbReference type="ARBA" id="ARBA00022527"/>
    </source>
</evidence>
<feature type="domain" description="Protein kinase" evidence="28">
    <location>
        <begin position="822"/>
        <end position="1090"/>
    </location>
</feature>
<comment type="catalytic activity">
    <reaction evidence="21">
        <text>L-seryl-[protein] + ATP = O-phospho-L-seryl-[protein] + ADP + H(+)</text>
        <dbReference type="Rhea" id="RHEA:17989"/>
        <dbReference type="Rhea" id="RHEA-COMP:9863"/>
        <dbReference type="Rhea" id="RHEA-COMP:11604"/>
        <dbReference type="ChEBI" id="CHEBI:15378"/>
        <dbReference type="ChEBI" id="CHEBI:29999"/>
        <dbReference type="ChEBI" id="CHEBI:30616"/>
        <dbReference type="ChEBI" id="CHEBI:83421"/>
        <dbReference type="ChEBI" id="CHEBI:456216"/>
        <dbReference type="EC" id="2.7.11.1"/>
    </reaction>
</comment>
<comment type="caution">
    <text evidence="29">The sequence shown here is derived from an EMBL/GenBank/DDBJ whole genome shotgun (WGS) entry which is preliminary data.</text>
</comment>
<dbReference type="FunFam" id="3.80.10.10:FF:000275">
    <property type="entry name" value="Leucine-rich repeat receptor-like protein kinase"/>
    <property type="match status" value="1"/>
</dbReference>
<keyword evidence="15 25" id="KW-0067">ATP-binding</keyword>
<evidence type="ECO:0000256" key="16">
    <source>
        <dbReference type="ARBA" id="ARBA00022989"/>
    </source>
</evidence>
<dbReference type="PROSITE" id="PS50011">
    <property type="entry name" value="PROTEIN_KINASE_DOM"/>
    <property type="match status" value="1"/>
</dbReference>
<keyword evidence="11 27" id="KW-0732">Signal</keyword>
<evidence type="ECO:0000256" key="18">
    <source>
        <dbReference type="ARBA" id="ARBA00023170"/>
    </source>
</evidence>
<evidence type="ECO:0000256" key="11">
    <source>
        <dbReference type="ARBA" id="ARBA00022729"/>
    </source>
</evidence>
<evidence type="ECO:0000313" key="29">
    <source>
        <dbReference type="EMBL" id="TVU13123.1"/>
    </source>
</evidence>
<keyword evidence="30" id="KW-1185">Reference proteome</keyword>
<dbReference type="FunFam" id="3.80.10.10:FF:000288">
    <property type="entry name" value="LRR receptor-like serine/threonine-protein kinase EFR"/>
    <property type="match status" value="1"/>
</dbReference>
<keyword evidence="17 26" id="KW-0472">Membrane</keyword>
<feature type="signal peptide" evidence="27">
    <location>
        <begin position="1"/>
        <end position="27"/>
    </location>
</feature>
<dbReference type="FunFam" id="3.30.200.20:FF:000432">
    <property type="entry name" value="LRR receptor-like serine/threonine-protein kinase EFR"/>
    <property type="match status" value="1"/>
</dbReference>
<dbReference type="InterPro" id="IPR003591">
    <property type="entry name" value="Leu-rich_rpt_typical-subtyp"/>
</dbReference>
<dbReference type="GO" id="GO:0005524">
    <property type="term" value="F:ATP binding"/>
    <property type="evidence" value="ECO:0007669"/>
    <property type="project" value="UniProtKB-UniRule"/>
</dbReference>
<feature type="binding site" evidence="25">
    <location>
        <position position="851"/>
    </location>
    <ligand>
        <name>ATP</name>
        <dbReference type="ChEBI" id="CHEBI:30616"/>
    </ligand>
</feature>
<dbReference type="InterPro" id="IPR008271">
    <property type="entry name" value="Ser/Thr_kinase_AS"/>
</dbReference>
<evidence type="ECO:0000256" key="24">
    <source>
        <dbReference type="ARBA" id="ARBA00072040"/>
    </source>
</evidence>
<gene>
    <name evidence="29" type="ORF">EJB05_40835</name>
</gene>
<dbReference type="Gramene" id="TVU13123">
    <property type="protein sequence ID" value="TVU13123"/>
    <property type="gene ID" value="EJB05_40835"/>
</dbReference>
<feature type="transmembrane region" description="Helical" evidence="26">
    <location>
        <begin position="771"/>
        <end position="790"/>
    </location>
</feature>
<keyword evidence="12" id="KW-0677">Repeat</keyword>
<evidence type="ECO:0000256" key="1">
    <source>
        <dbReference type="ARBA" id="ARBA00004251"/>
    </source>
</evidence>
<evidence type="ECO:0000313" key="30">
    <source>
        <dbReference type="Proteomes" id="UP000324897"/>
    </source>
</evidence>
<evidence type="ECO:0000256" key="5">
    <source>
        <dbReference type="ARBA" id="ARBA00022475"/>
    </source>
</evidence>
<evidence type="ECO:0000256" key="3">
    <source>
        <dbReference type="ARBA" id="ARBA00008684"/>
    </source>
</evidence>
<dbReference type="PANTHER" id="PTHR27008:SF373">
    <property type="entry name" value="OS06G0586400 PROTEIN"/>
    <property type="match status" value="1"/>
</dbReference>
<evidence type="ECO:0000256" key="25">
    <source>
        <dbReference type="PROSITE-ProRule" id="PRU10141"/>
    </source>
</evidence>
<evidence type="ECO:0000256" key="8">
    <source>
        <dbReference type="ARBA" id="ARBA00022614"/>
    </source>
</evidence>
<dbReference type="EMBL" id="RWGY01000036">
    <property type="protein sequence ID" value="TVU13123.1"/>
    <property type="molecule type" value="Genomic_DNA"/>
</dbReference>
<keyword evidence="9" id="KW-0808">Transferase</keyword>
<keyword evidence="6" id="KW-0723">Serine/threonine-protein kinase</keyword>
<dbReference type="GO" id="GO:0005886">
    <property type="term" value="C:plasma membrane"/>
    <property type="evidence" value="ECO:0007669"/>
    <property type="project" value="UniProtKB-SubCell"/>
</dbReference>
<evidence type="ECO:0000256" key="14">
    <source>
        <dbReference type="ARBA" id="ARBA00022777"/>
    </source>
</evidence>
<dbReference type="AlphaFoldDB" id="A0A5J9TNY5"/>
<dbReference type="SMART" id="SM00369">
    <property type="entry name" value="LRR_TYP"/>
    <property type="match status" value="10"/>
</dbReference>
<dbReference type="GO" id="GO:0005789">
    <property type="term" value="C:endoplasmic reticulum membrane"/>
    <property type="evidence" value="ECO:0007669"/>
    <property type="project" value="UniProtKB-SubCell"/>
</dbReference>
<dbReference type="PROSITE" id="PS00108">
    <property type="entry name" value="PROTEIN_KINASE_ST"/>
    <property type="match status" value="1"/>
</dbReference>
<keyword evidence="7" id="KW-0597">Phosphoprotein</keyword>
<evidence type="ECO:0000259" key="28">
    <source>
        <dbReference type="PROSITE" id="PS50011"/>
    </source>
</evidence>
<comment type="function">
    <text evidence="22">Receptor kinase that detects X.oryzae pv. oryzae protein Ax21 to promote innate immunity. Following X.oryzae pv. oryzae protein Ax21 detection, undergoes cleavage, releasing the processed protein kinase Xa21 chain.</text>
</comment>
<dbReference type="SMART" id="SM00220">
    <property type="entry name" value="S_TKc"/>
    <property type="match status" value="1"/>
</dbReference>
<evidence type="ECO:0000256" key="20">
    <source>
        <dbReference type="ARBA" id="ARBA00047899"/>
    </source>
</evidence>
<keyword evidence="19" id="KW-0325">Glycoprotein</keyword>
<evidence type="ECO:0000256" key="15">
    <source>
        <dbReference type="ARBA" id="ARBA00022840"/>
    </source>
</evidence>
<dbReference type="Proteomes" id="UP000324897">
    <property type="component" value="Unassembled WGS sequence"/>
</dbReference>
<keyword evidence="13 25" id="KW-0547">Nucleotide-binding</keyword>
<evidence type="ECO:0000256" key="13">
    <source>
        <dbReference type="ARBA" id="ARBA00022741"/>
    </source>
</evidence>
<dbReference type="Gene3D" id="3.80.10.10">
    <property type="entry name" value="Ribonuclease Inhibitor"/>
    <property type="match status" value="4"/>
</dbReference>
<protein>
    <recommendedName>
        <fullName evidence="24">Receptor kinase-like protein Xa21</fullName>
        <ecNumber evidence="4">2.7.11.1</ecNumber>
    </recommendedName>
</protein>
<dbReference type="InterPro" id="IPR055414">
    <property type="entry name" value="LRR_R13L4/SHOC2-like"/>
</dbReference>
<sequence>MIHTRNSSPCPFMVLHLFILVCSSALAITNRNNTENDRQALLCFKSLLSDPTQVLSSWTNTSLQFCNWHGVSCSEQLPHRATALDLSSGGFTGVIPSCIANLTSLERLQLSNNSFHGSIPEKLGFLTKLNYLNLSMNSLDGGIPSALSSCTQLEVLGLWNNSLQGAIPPTLCQCKNMRVINLSNNKLQGSIPATFGILPKLHTLILEGNSLSGYIPLSWSSSSLTHVDLGSNSLSGAIPESLVNGSLQVLRLMSNMLTGELPEALFNSSSLTAICLQKNNFVGSLPIVRAISPRLKYLSIQENNLSGPIHSSFGNLSSLVFLSLEYNNLVGSIPESLGHIPAMETLKLTVNNLSGHVPLSIFNMSSLKFLGLGANALTGRIPSKIGYTLPKIQTLVLQSNKFDGIIPASLVNASHLEKIYIAYNMLTGCIPFFGSLPNLVALHVGGNMLEACDWGFLSSLSNCSKLTILMLNSNNLRGSLPVSIGKLPHSIERLWLRDNKIFGPIPQEIGNLQNLTELVMGYNLLNGSIPQTIVNCRGLVTLGIAQNKLSGHLPDTIGALTQLNEVRLDGNNLSGNIPDSIGNCTQLQQLNLSHNSLSGSIPNNLLKVSSLSILLDLSHNILSGKIPEEVGNLINLNVLNISNNMLSGNIPSTIGQCVVLESLEMQNNFLEGSIPQSFMNLVGIKKIDISQNNLSGKIPGFLTSLSSLNALNLSFNNFEGAVPMGGIFSNACATSVQGNDRLCTNIPALGLPLCAKLVDFKRRHRSLAPKIVLPIVSLIVITLLCIVIILKRGKKAVPQVKQHHKDVRRITFQDIIIATNQLSSANLIGSGSFGTVYKGCLEIEDNIVAIKIFNLDIFGANKSFIAECGALKNLRHRNLLKVITLCSSVDLTGKDFKALVFKYMPNGNLEMWLHQKVHEQGPRKILSLTQRINIALDVAFALDYLHNQCAYPLIHCDLKPSNVLLDLDMTACVGDFGLARYLSTSKPNEHCNNSSASLAHLKGSIGYIAPEYGLNTEISTMGDVYSFGVLLLEMITGSRPTDEKFNDGITLHEYVYRAFPNSVNEVIDPVLLQDETNATDVMQNCIIPLVRVGLSCSLASPKARWEMGKVCAEIVTIKDAFGIT</sequence>
<evidence type="ECO:0000256" key="2">
    <source>
        <dbReference type="ARBA" id="ARBA00004389"/>
    </source>
</evidence>
<evidence type="ECO:0000256" key="26">
    <source>
        <dbReference type="SAM" id="Phobius"/>
    </source>
</evidence>
<dbReference type="InterPro" id="IPR017441">
    <property type="entry name" value="Protein_kinase_ATP_BS"/>
</dbReference>
<keyword evidence="14" id="KW-0418">Kinase</keyword>
<accession>A0A5J9TNY5</accession>
<dbReference type="InterPro" id="IPR032675">
    <property type="entry name" value="LRR_dom_sf"/>
</dbReference>
<keyword evidence="10 26" id="KW-0812">Transmembrane</keyword>
<dbReference type="PANTHER" id="PTHR27008">
    <property type="entry name" value="OS04G0122200 PROTEIN"/>
    <property type="match status" value="1"/>
</dbReference>
<evidence type="ECO:0000256" key="17">
    <source>
        <dbReference type="ARBA" id="ARBA00023136"/>
    </source>
</evidence>
<dbReference type="OrthoDB" id="676979at2759"/>
<dbReference type="InterPro" id="IPR051809">
    <property type="entry name" value="Plant_receptor-like_S/T_kinase"/>
</dbReference>
<evidence type="ECO:0000256" key="10">
    <source>
        <dbReference type="ARBA" id="ARBA00022692"/>
    </source>
</evidence>
<dbReference type="Pfam" id="PF00560">
    <property type="entry name" value="LRR_1"/>
    <property type="match status" value="3"/>
</dbReference>
<comment type="function">
    <text evidence="23">The processed protein kinase Xa21 chain released by protein cleavage after X.oryzae pv. oryzae protein Ax21 detection translocates into the nucleus where it can bind and regulate WRKY62, a transcription factor. Confers resistance to the bacterial pathogen X.oryzae pv. oryzae (Xoo).</text>
</comment>
<keyword evidence="5" id="KW-1003">Cell membrane</keyword>
<dbReference type="Pfam" id="PF23598">
    <property type="entry name" value="LRR_14"/>
    <property type="match status" value="1"/>
</dbReference>